<sequence>MSGCAQERDCLFALFPLAKEKHLGATVDYSLPWWQVYTDFARLKVETNTVSKQAARLLNQVSIWGSLANFNATLPSWVPNWRNQPLEENIHSYFPYIYPLRAKAYGTALAISEAIIPMVTFVFARCPNDLSTSDQIREYVTNQLDTYMASILRGATRQNPILNSAELRYIRNNFIGTLLWIIKAVDPSFVLRHRMPKYNSHANFSLEDRNHIGDLLYPLFPDPNAKFTLFCIENKLHHAKQESPETLQCQVCQDMVSTGLFISVGNAMRDRTMFVSTGYYRKSYGDSRPYDSLYLTYFWTSAANVSIEDGVLPTIFFPTALGGKSRAGGMHGIAGMLLKPIRSGVHGENSGGGSSDEAKINSSQISSDLLRNISSDVAQRERVFRISEPCHCSRTNPSGKVIYDLDRADIVII</sequence>
<organism evidence="1 2">
    <name type="scientific">Hyaloscypha variabilis (strain UAMH 11265 / GT02V1 / F)</name>
    <name type="common">Meliniomyces variabilis</name>
    <dbReference type="NCBI Taxonomy" id="1149755"/>
    <lineage>
        <taxon>Eukaryota</taxon>
        <taxon>Fungi</taxon>
        <taxon>Dikarya</taxon>
        <taxon>Ascomycota</taxon>
        <taxon>Pezizomycotina</taxon>
        <taxon>Leotiomycetes</taxon>
        <taxon>Helotiales</taxon>
        <taxon>Hyaloscyphaceae</taxon>
        <taxon>Hyaloscypha</taxon>
        <taxon>Hyaloscypha variabilis</taxon>
    </lineage>
</organism>
<reference evidence="1 2" key="1">
    <citation type="submission" date="2016-04" db="EMBL/GenBank/DDBJ databases">
        <title>A degradative enzymes factory behind the ericoid mycorrhizal symbiosis.</title>
        <authorList>
            <consortium name="DOE Joint Genome Institute"/>
            <person name="Martino E."/>
            <person name="Morin E."/>
            <person name="Grelet G."/>
            <person name="Kuo A."/>
            <person name="Kohler A."/>
            <person name="Daghino S."/>
            <person name="Barry K."/>
            <person name="Choi C."/>
            <person name="Cichocki N."/>
            <person name="Clum A."/>
            <person name="Copeland A."/>
            <person name="Hainaut M."/>
            <person name="Haridas S."/>
            <person name="Labutti K."/>
            <person name="Lindquist E."/>
            <person name="Lipzen A."/>
            <person name="Khouja H.-R."/>
            <person name="Murat C."/>
            <person name="Ohm R."/>
            <person name="Olson A."/>
            <person name="Spatafora J."/>
            <person name="Veneault-Fourrey C."/>
            <person name="Henrissat B."/>
            <person name="Grigoriev I."/>
            <person name="Martin F."/>
            <person name="Perotto S."/>
        </authorList>
    </citation>
    <scope>NUCLEOTIDE SEQUENCE [LARGE SCALE GENOMIC DNA]</scope>
    <source>
        <strain evidence="1 2">F</strain>
    </source>
</reference>
<name>A0A2J6S4U2_HYAVF</name>
<proteinExistence type="predicted"/>
<evidence type="ECO:0000313" key="1">
    <source>
        <dbReference type="EMBL" id="PMD45793.1"/>
    </source>
</evidence>
<dbReference type="Proteomes" id="UP000235786">
    <property type="component" value="Unassembled WGS sequence"/>
</dbReference>
<accession>A0A2J6S4U2</accession>
<protein>
    <submittedName>
        <fullName evidence="1">Uncharacterized protein</fullName>
    </submittedName>
</protein>
<keyword evidence="2" id="KW-1185">Reference proteome</keyword>
<dbReference type="EMBL" id="KZ613940">
    <property type="protein sequence ID" value="PMD45793.1"/>
    <property type="molecule type" value="Genomic_DNA"/>
</dbReference>
<evidence type="ECO:0000313" key="2">
    <source>
        <dbReference type="Proteomes" id="UP000235786"/>
    </source>
</evidence>
<dbReference type="AlphaFoldDB" id="A0A2J6S4U2"/>
<gene>
    <name evidence="1" type="ORF">L207DRAFT_260044</name>
</gene>